<dbReference type="SMART" id="SM00642">
    <property type="entry name" value="Aamy"/>
    <property type="match status" value="1"/>
</dbReference>
<feature type="compositionally biased region" description="Low complexity" evidence="4">
    <location>
        <begin position="167"/>
        <end position="182"/>
    </location>
</feature>
<comment type="caution">
    <text evidence="6">The sequence shown here is derived from an EMBL/GenBank/DDBJ whole genome shotgun (WGS) entry which is preliminary data.</text>
</comment>
<dbReference type="InterPro" id="IPR006047">
    <property type="entry name" value="GH13_cat_dom"/>
</dbReference>
<keyword evidence="2 6" id="KW-0378">Hydrolase</keyword>
<name>A0ABW1AQU9_9RHOO</name>
<dbReference type="InterPro" id="IPR014756">
    <property type="entry name" value="Ig_E-set"/>
</dbReference>
<dbReference type="Gene3D" id="3.20.20.80">
    <property type="entry name" value="Glycosidases"/>
    <property type="match status" value="1"/>
</dbReference>
<organism evidence="6 7">
    <name type="scientific">Thauera sinica</name>
    <dbReference type="NCBI Taxonomy" id="2665146"/>
    <lineage>
        <taxon>Bacteria</taxon>
        <taxon>Pseudomonadati</taxon>
        <taxon>Pseudomonadota</taxon>
        <taxon>Betaproteobacteria</taxon>
        <taxon>Rhodocyclales</taxon>
        <taxon>Zoogloeaceae</taxon>
        <taxon>Thauera</taxon>
    </lineage>
</organism>
<dbReference type="EC" id="3.2.1.196" evidence="6"/>
<gene>
    <name evidence="6" type="primary">glgX</name>
    <name evidence="6" type="ORF">ACFPTN_09585</name>
</gene>
<sequence>MPGAPSLLQTLMPGRPWPLGASVCEALETPAVSAPTARASPAGVNFAVWAPDADAVELCVFDDEGRREIVRQRLPACSEGVWHGFLPGARPGLVYGLRAHGPWAPHLGYRFNPAKLLLDPWAQEVVGSYGRQAPGPAGDTRLAAELALHVGHAAADPQQPDPRDDAATAPKARIPAPIARASRPPRPGVPRERTVLYEAHVRGLTMRHPDIPEAERGSYAALAHPAMVAHYRSLGITTLNLLPVHFRADEAALQRRGLANHWGYAPIAWLAPETRYWSGRPGTSPASELRGAIDALHAAGIEVVLDVVFNHTAEGDESGPTLSLRGLANARYYHLAPGNPARYLNCTGCGNSVNLAEPRVVELVIGALRHWAEHYRVDGFRFDLAATLARDRHGNFGTGAGFFAALQADPVLAPLKWIAEPWDVGAGGYQLGAFPAGWLEWNDQYRDAMRAWWLRGSGDRGEFAHRFAGSSTQFRHAARAPTASVNFITAHDGFTLRDLVSFEHKHNLGNGEGNRDGHHHNNSWNCGAEGPTGDASVNALRARLQRALLATLLTSQGTPMLLAGDELGHSQRGNNNAYCQDNPTTWLDWSGRGDDLFVCARRLLALRARHPALRQPGWLASHPDPQAPQPVLWWHPDGHVLHGNDWQAHGDRALAIRLQAPATGGGDTGGVLLLINPDGERDFRLPPGHWRLAFDSDHADGLPEAAATISSHLHAPAPAWTVPARCIQILVDPRWTPEPAAGARDTPSTSDETLP</sequence>
<dbReference type="InterPro" id="IPR044505">
    <property type="entry name" value="GlgX_Isoamylase_N_E_set"/>
</dbReference>
<dbReference type="NCBIfam" id="TIGR02100">
    <property type="entry name" value="glgX_debranch"/>
    <property type="match status" value="1"/>
</dbReference>
<dbReference type="CDD" id="cd02856">
    <property type="entry name" value="E_set_GDE_Isoamylase_N"/>
    <property type="match status" value="1"/>
</dbReference>
<dbReference type="InterPro" id="IPR013780">
    <property type="entry name" value="Glyco_hydro_b"/>
</dbReference>
<feature type="domain" description="Glycosyl hydrolase family 13 catalytic" evidence="5">
    <location>
        <begin position="240"/>
        <end position="607"/>
    </location>
</feature>
<protein>
    <submittedName>
        <fullName evidence="6">Glycogen debranching protein GlgX</fullName>
        <ecNumber evidence="6">3.2.1.196</ecNumber>
    </submittedName>
</protein>
<dbReference type="SUPFAM" id="SSF51445">
    <property type="entry name" value="(Trans)glycosidases"/>
    <property type="match status" value="1"/>
</dbReference>
<dbReference type="SUPFAM" id="SSF51011">
    <property type="entry name" value="Glycosyl hydrolase domain"/>
    <property type="match status" value="1"/>
</dbReference>
<dbReference type="PANTHER" id="PTHR43002">
    <property type="entry name" value="GLYCOGEN DEBRANCHING ENZYME"/>
    <property type="match status" value="1"/>
</dbReference>
<keyword evidence="7" id="KW-1185">Reference proteome</keyword>
<dbReference type="Proteomes" id="UP001595974">
    <property type="component" value="Unassembled WGS sequence"/>
</dbReference>
<evidence type="ECO:0000256" key="2">
    <source>
        <dbReference type="ARBA" id="ARBA00022801"/>
    </source>
</evidence>
<dbReference type="InterPro" id="IPR011837">
    <property type="entry name" value="Glycogen_debranch_GlgX"/>
</dbReference>
<keyword evidence="3 6" id="KW-0326">Glycosidase</keyword>
<proteinExistence type="inferred from homology"/>
<evidence type="ECO:0000313" key="7">
    <source>
        <dbReference type="Proteomes" id="UP001595974"/>
    </source>
</evidence>
<dbReference type="Gene3D" id="2.60.40.10">
    <property type="entry name" value="Immunoglobulins"/>
    <property type="match status" value="1"/>
</dbReference>
<dbReference type="EMBL" id="JBHSOG010000030">
    <property type="protein sequence ID" value="MFC5769627.1"/>
    <property type="molecule type" value="Genomic_DNA"/>
</dbReference>
<feature type="region of interest" description="Disordered" evidence="4">
    <location>
        <begin position="153"/>
        <end position="190"/>
    </location>
</feature>
<evidence type="ECO:0000256" key="1">
    <source>
        <dbReference type="ARBA" id="ARBA00008061"/>
    </source>
</evidence>
<dbReference type="InterPro" id="IPR004193">
    <property type="entry name" value="Glyco_hydro_13_N"/>
</dbReference>
<evidence type="ECO:0000259" key="5">
    <source>
        <dbReference type="SMART" id="SM00642"/>
    </source>
</evidence>
<reference evidence="7" key="1">
    <citation type="journal article" date="2019" name="Int. J. Syst. Evol. Microbiol.">
        <title>The Global Catalogue of Microorganisms (GCM) 10K type strain sequencing project: providing services to taxonomists for standard genome sequencing and annotation.</title>
        <authorList>
            <consortium name="The Broad Institute Genomics Platform"/>
            <consortium name="The Broad Institute Genome Sequencing Center for Infectious Disease"/>
            <person name="Wu L."/>
            <person name="Ma J."/>
        </authorList>
    </citation>
    <scope>NUCLEOTIDE SEQUENCE [LARGE SCALE GENOMIC DNA]</scope>
    <source>
        <strain evidence="7">SHR3</strain>
    </source>
</reference>
<dbReference type="RefSeq" id="WP_232516591.1">
    <property type="nucleotide sequence ID" value="NZ_JBHSOG010000030.1"/>
</dbReference>
<dbReference type="SUPFAM" id="SSF81296">
    <property type="entry name" value="E set domains"/>
    <property type="match status" value="1"/>
</dbReference>
<dbReference type="GO" id="GO:0120549">
    <property type="term" value="F:limit dextrin alpha-1,6-maltotetraose-hydrolase activity"/>
    <property type="evidence" value="ECO:0007669"/>
    <property type="project" value="UniProtKB-EC"/>
</dbReference>
<dbReference type="CDD" id="cd11326">
    <property type="entry name" value="AmyAc_Glg_debranch"/>
    <property type="match status" value="1"/>
</dbReference>
<dbReference type="InterPro" id="IPR013783">
    <property type="entry name" value="Ig-like_fold"/>
</dbReference>
<dbReference type="Gene3D" id="2.60.40.1180">
    <property type="entry name" value="Golgi alpha-mannosidase II"/>
    <property type="match status" value="1"/>
</dbReference>
<accession>A0ABW1AQU9</accession>
<evidence type="ECO:0000313" key="6">
    <source>
        <dbReference type="EMBL" id="MFC5769627.1"/>
    </source>
</evidence>
<dbReference type="InterPro" id="IPR017853">
    <property type="entry name" value="GH"/>
</dbReference>
<evidence type="ECO:0000256" key="3">
    <source>
        <dbReference type="ARBA" id="ARBA00023295"/>
    </source>
</evidence>
<comment type="similarity">
    <text evidence="1">Belongs to the glycosyl hydrolase 13 family.</text>
</comment>
<dbReference type="Pfam" id="PF02922">
    <property type="entry name" value="CBM_48"/>
    <property type="match status" value="1"/>
</dbReference>
<evidence type="ECO:0000256" key="4">
    <source>
        <dbReference type="SAM" id="MobiDB-lite"/>
    </source>
</evidence>